<sequence length="150" mass="17609">MEIRRSARLIIVDSDDNLLLFKYHDEHRDPFWATVGGELKPGETYLDTARRELSEETGIDAKIGPLVRERDEIYAVARSTPARWLERYFLVRCKSYLPINQDGWTDEERGTIRDWKWWSLEDMKIQDDAVFKPEWLPAALESLIHGNTDA</sequence>
<evidence type="ECO:0000259" key="4">
    <source>
        <dbReference type="PROSITE" id="PS51462"/>
    </source>
</evidence>
<dbReference type="Pfam" id="PF00293">
    <property type="entry name" value="NUDIX"/>
    <property type="match status" value="1"/>
</dbReference>
<gene>
    <name evidence="5" type="ORF">CCO03_02965</name>
</gene>
<dbReference type="GO" id="GO:0016787">
    <property type="term" value="F:hydrolase activity"/>
    <property type="evidence" value="ECO:0007669"/>
    <property type="project" value="UniProtKB-KW"/>
</dbReference>
<dbReference type="InterPro" id="IPR000086">
    <property type="entry name" value="NUDIX_hydrolase_dom"/>
</dbReference>
<accession>A0A1Y0ESM3</accession>
<dbReference type="Proteomes" id="UP000196138">
    <property type="component" value="Chromosome"/>
</dbReference>
<evidence type="ECO:0000313" key="5">
    <source>
        <dbReference type="EMBL" id="ARU06613.1"/>
    </source>
</evidence>
<dbReference type="EMBL" id="CP021455">
    <property type="protein sequence ID" value="ARU06613.1"/>
    <property type="molecule type" value="Genomic_DNA"/>
</dbReference>
<organism evidence="5 6">
    <name type="scientific">Comamonas serinivorans</name>
    <dbReference type="NCBI Taxonomy" id="1082851"/>
    <lineage>
        <taxon>Bacteria</taxon>
        <taxon>Pseudomonadati</taxon>
        <taxon>Pseudomonadota</taxon>
        <taxon>Betaproteobacteria</taxon>
        <taxon>Burkholderiales</taxon>
        <taxon>Comamonadaceae</taxon>
        <taxon>Comamonas</taxon>
    </lineage>
</organism>
<keyword evidence="6" id="KW-1185">Reference proteome</keyword>
<proteinExistence type="predicted"/>
<dbReference type="PANTHER" id="PTHR43046">
    <property type="entry name" value="GDP-MANNOSE MANNOSYL HYDROLASE"/>
    <property type="match status" value="1"/>
</dbReference>
<feature type="domain" description="Nudix hydrolase" evidence="4">
    <location>
        <begin position="2"/>
        <end position="141"/>
    </location>
</feature>
<keyword evidence="2 5" id="KW-0378">Hydrolase</keyword>
<dbReference type="PANTHER" id="PTHR43046:SF12">
    <property type="entry name" value="GDP-MANNOSE MANNOSYL HYDROLASE"/>
    <property type="match status" value="1"/>
</dbReference>
<dbReference type="InterPro" id="IPR015797">
    <property type="entry name" value="NUDIX_hydrolase-like_dom_sf"/>
</dbReference>
<comment type="cofactor">
    <cofactor evidence="1">
        <name>Mg(2+)</name>
        <dbReference type="ChEBI" id="CHEBI:18420"/>
    </cofactor>
</comment>
<keyword evidence="3" id="KW-0460">Magnesium</keyword>
<dbReference type="PROSITE" id="PS00893">
    <property type="entry name" value="NUDIX_BOX"/>
    <property type="match status" value="1"/>
</dbReference>
<dbReference type="AlphaFoldDB" id="A0A1Y0ESM3"/>
<dbReference type="OrthoDB" id="7066556at2"/>
<name>A0A1Y0ESM3_9BURK</name>
<dbReference type="InterPro" id="IPR020084">
    <property type="entry name" value="NUDIX_hydrolase_CS"/>
</dbReference>
<dbReference type="PROSITE" id="PS51462">
    <property type="entry name" value="NUDIX"/>
    <property type="match status" value="1"/>
</dbReference>
<protein>
    <submittedName>
        <fullName evidence="5">NUDIX hydrolase</fullName>
    </submittedName>
</protein>
<evidence type="ECO:0000256" key="1">
    <source>
        <dbReference type="ARBA" id="ARBA00001946"/>
    </source>
</evidence>
<evidence type="ECO:0000313" key="6">
    <source>
        <dbReference type="Proteomes" id="UP000196138"/>
    </source>
</evidence>
<evidence type="ECO:0000256" key="3">
    <source>
        <dbReference type="ARBA" id="ARBA00022842"/>
    </source>
</evidence>
<dbReference type="SUPFAM" id="SSF55811">
    <property type="entry name" value="Nudix"/>
    <property type="match status" value="1"/>
</dbReference>
<dbReference type="KEGG" id="cser:CCO03_02965"/>
<dbReference type="Gene3D" id="3.90.79.10">
    <property type="entry name" value="Nucleoside Triphosphate Pyrophosphohydrolase"/>
    <property type="match status" value="1"/>
</dbReference>
<dbReference type="CDD" id="cd04685">
    <property type="entry name" value="NUDIX_Hydrolase"/>
    <property type="match status" value="1"/>
</dbReference>
<evidence type="ECO:0000256" key="2">
    <source>
        <dbReference type="ARBA" id="ARBA00022801"/>
    </source>
</evidence>
<reference evidence="5 6" key="1">
    <citation type="submission" date="2017-05" db="EMBL/GenBank/DDBJ databases">
        <authorList>
            <person name="Song R."/>
            <person name="Chenine A.L."/>
            <person name="Ruprecht R.M."/>
        </authorList>
    </citation>
    <scope>NUCLEOTIDE SEQUENCE [LARGE SCALE GENOMIC DNA]</scope>
    <source>
        <strain evidence="5 6">DSM 26136</strain>
    </source>
</reference>